<dbReference type="CDD" id="cd01205">
    <property type="entry name" value="EVH1_WASP-like"/>
    <property type="match status" value="1"/>
</dbReference>
<feature type="non-terminal residue" evidence="4">
    <location>
        <position position="147"/>
    </location>
</feature>
<feature type="region of interest" description="Disordered" evidence="2">
    <location>
        <begin position="120"/>
        <end position="147"/>
    </location>
</feature>
<dbReference type="PROSITE" id="PS50229">
    <property type="entry name" value="WH1"/>
    <property type="match status" value="1"/>
</dbReference>
<keyword evidence="5" id="KW-1185">Reference proteome</keyword>
<dbReference type="AlphaFoldDB" id="A0A6A6NSM8"/>
<sequence>MPSILSDEDKQTVKRQVPKPSNKIHAVAVARLYVAYPNRHRWTDTGLQGAAVLANDLVGNTFWVKLVDISPANRGVIWDQEIYDSFAYNQDRTFFHSFELEDCMAGLSFADEKEAKTFKRKMDEREKNAHKNTKSKPFAISLSASQR</sequence>
<protein>
    <submittedName>
        <fullName evidence="4">YOR181Wp-like protein</fullName>
    </submittedName>
</protein>
<feature type="compositionally biased region" description="Basic and acidic residues" evidence="2">
    <location>
        <begin position="120"/>
        <end position="129"/>
    </location>
</feature>
<evidence type="ECO:0000313" key="5">
    <source>
        <dbReference type="Proteomes" id="UP000799766"/>
    </source>
</evidence>
<gene>
    <name evidence="4" type="ORF">BDY21DRAFT_291116</name>
</gene>
<organism evidence="4 5">
    <name type="scientific">Lineolata rhizophorae</name>
    <dbReference type="NCBI Taxonomy" id="578093"/>
    <lineage>
        <taxon>Eukaryota</taxon>
        <taxon>Fungi</taxon>
        <taxon>Dikarya</taxon>
        <taxon>Ascomycota</taxon>
        <taxon>Pezizomycotina</taxon>
        <taxon>Dothideomycetes</taxon>
        <taxon>Dothideomycetes incertae sedis</taxon>
        <taxon>Lineolatales</taxon>
        <taxon>Lineolataceae</taxon>
        <taxon>Lineolata</taxon>
    </lineage>
</organism>
<name>A0A6A6NSM8_9PEZI</name>
<accession>A0A6A6NSM8</accession>
<dbReference type="Pfam" id="PF00568">
    <property type="entry name" value="WH1"/>
    <property type="match status" value="1"/>
</dbReference>
<dbReference type="Gene3D" id="2.30.29.30">
    <property type="entry name" value="Pleckstrin-homology domain (PH domain)/Phosphotyrosine-binding domain (PTB)"/>
    <property type="match status" value="1"/>
</dbReference>
<dbReference type="EMBL" id="MU001690">
    <property type="protein sequence ID" value="KAF2454736.1"/>
    <property type="molecule type" value="Genomic_DNA"/>
</dbReference>
<dbReference type="FunFam" id="2.30.29.30:FF:000281">
    <property type="entry name" value="Actin associated protein"/>
    <property type="match status" value="1"/>
</dbReference>
<evidence type="ECO:0000256" key="2">
    <source>
        <dbReference type="SAM" id="MobiDB-lite"/>
    </source>
</evidence>
<dbReference type="Proteomes" id="UP000799766">
    <property type="component" value="Unassembled WGS sequence"/>
</dbReference>
<evidence type="ECO:0000313" key="4">
    <source>
        <dbReference type="EMBL" id="KAF2454736.1"/>
    </source>
</evidence>
<dbReference type="InterPro" id="IPR033927">
    <property type="entry name" value="WASPfam_EVH1"/>
</dbReference>
<keyword evidence="1" id="KW-0597">Phosphoprotein</keyword>
<dbReference type="SUPFAM" id="SSF50729">
    <property type="entry name" value="PH domain-like"/>
    <property type="match status" value="1"/>
</dbReference>
<dbReference type="SMART" id="SM00461">
    <property type="entry name" value="WH1"/>
    <property type="match status" value="1"/>
</dbReference>
<feature type="domain" description="WH1" evidence="3">
    <location>
        <begin position="17"/>
        <end position="129"/>
    </location>
</feature>
<dbReference type="GO" id="GO:0003779">
    <property type="term" value="F:actin binding"/>
    <property type="evidence" value="ECO:0007669"/>
    <property type="project" value="UniProtKB-ARBA"/>
</dbReference>
<dbReference type="InterPro" id="IPR000697">
    <property type="entry name" value="WH1/EVH1_dom"/>
</dbReference>
<dbReference type="GO" id="GO:0045010">
    <property type="term" value="P:actin nucleation"/>
    <property type="evidence" value="ECO:0007669"/>
    <property type="project" value="UniProtKB-ARBA"/>
</dbReference>
<evidence type="ECO:0000259" key="3">
    <source>
        <dbReference type="PROSITE" id="PS50229"/>
    </source>
</evidence>
<dbReference type="InterPro" id="IPR011993">
    <property type="entry name" value="PH-like_dom_sf"/>
</dbReference>
<dbReference type="GO" id="GO:0030479">
    <property type="term" value="C:actin cortical patch"/>
    <property type="evidence" value="ECO:0007669"/>
    <property type="project" value="UniProtKB-ARBA"/>
</dbReference>
<evidence type="ECO:0000256" key="1">
    <source>
        <dbReference type="ARBA" id="ARBA00022553"/>
    </source>
</evidence>
<proteinExistence type="predicted"/>
<dbReference type="OrthoDB" id="8963340at2759"/>
<dbReference type="GO" id="GO:0071933">
    <property type="term" value="F:Arp2/3 complex binding"/>
    <property type="evidence" value="ECO:0007669"/>
    <property type="project" value="UniProtKB-ARBA"/>
</dbReference>
<reference evidence="4" key="1">
    <citation type="journal article" date="2020" name="Stud. Mycol.">
        <title>101 Dothideomycetes genomes: a test case for predicting lifestyles and emergence of pathogens.</title>
        <authorList>
            <person name="Haridas S."/>
            <person name="Albert R."/>
            <person name="Binder M."/>
            <person name="Bloem J."/>
            <person name="Labutti K."/>
            <person name="Salamov A."/>
            <person name="Andreopoulos B."/>
            <person name="Baker S."/>
            <person name="Barry K."/>
            <person name="Bills G."/>
            <person name="Bluhm B."/>
            <person name="Cannon C."/>
            <person name="Castanera R."/>
            <person name="Culley D."/>
            <person name="Daum C."/>
            <person name="Ezra D."/>
            <person name="Gonzalez J."/>
            <person name="Henrissat B."/>
            <person name="Kuo A."/>
            <person name="Liang C."/>
            <person name="Lipzen A."/>
            <person name="Lutzoni F."/>
            <person name="Magnuson J."/>
            <person name="Mondo S."/>
            <person name="Nolan M."/>
            <person name="Ohm R."/>
            <person name="Pangilinan J."/>
            <person name="Park H.-J."/>
            <person name="Ramirez L."/>
            <person name="Alfaro M."/>
            <person name="Sun H."/>
            <person name="Tritt A."/>
            <person name="Yoshinaga Y."/>
            <person name="Zwiers L.-H."/>
            <person name="Turgeon B."/>
            <person name="Goodwin S."/>
            <person name="Spatafora J."/>
            <person name="Crous P."/>
            <person name="Grigoriev I."/>
        </authorList>
    </citation>
    <scope>NUCLEOTIDE SEQUENCE</scope>
    <source>
        <strain evidence="4">ATCC 16933</strain>
    </source>
</reference>